<feature type="region of interest" description="Disordered" evidence="5">
    <location>
        <begin position="339"/>
        <end position="362"/>
    </location>
</feature>
<evidence type="ECO:0000256" key="4">
    <source>
        <dbReference type="SAM" id="Coils"/>
    </source>
</evidence>
<feature type="domain" description="EF-hand" evidence="6">
    <location>
        <begin position="677"/>
        <end position="712"/>
    </location>
</feature>
<dbReference type="InterPro" id="IPR011992">
    <property type="entry name" value="EF-hand-dom_pair"/>
</dbReference>
<evidence type="ECO:0000313" key="7">
    <source>
        <dbReference type="EMBL" id="KOO53445.1"/>
    </source>
</evidence>
<dbReference type="EMBL" id="JWZX01000223">
    <property type="protein sequence ID" value="KOO53445.1"/>
    <property type="molecule type" value="Genomic_DNA"/>
</dbReference>
<dbReference type="SMART" id="SM00054">
    <property type="entry name" value="EFh"/>
    <property type="match status" value="6"/>
</dbReference>
<dbReference type="OrthoDB" id="191686at2759"/>
<feature type="domain" description="EF-hand" evidence="6">
    <location>
        <begin position="154"/>
        <end position="189"/>
    </location>
</feature>
<evidence type="ECO:0000256" key="3">
    <source>
        <dbReference type="ARBA" id="ARBA00022837"/>
    </source>
</evidence>
<dbReference type="PROSITE" id="PS50222">
    <property type="entry name" value="EF_HAND_2"/>
    <property type="match status" value="6"/>
</dbReference>
<dbReference type="PRINTS" id="PR00450">
    <property type="entry name" value="RECOVERIN"/>
</dbReference>
<evidence type="ECO:0000256" key="2">
    <source>
        <dbReference type="ARBA" id="ARBA00022737"/>
    </source>
</evidence>
<dbReference type="CDD" id="cd00051">
    <property type="entry name" value="EFh"/>
    <property type="match status" value="3"/>
</dbReference>
<dbReference type="InterPro" id="IPR018247">
    <property type="entry name" value="EF_Hand_1_Ca_BS"/>
</dbReference>
<dbReference type="Pfam" id="PF13499">
    <property type="entry name" value="EF-hand_7"/>
    <property type="match status" value="3"/>
</dbReference>
<dbReference type="PANTHER" id="PTHR34524">
    <property type="entry name" value="CALCYPHOSIN"/>
    <property type="match status" value="1"/>
</dbReference>
<dbReference type="InterPro" id="IPR002048">
    <property type="entry name" value="EF_hand_dom"/>
</dbReference>
<gene>
    <name evidence="7" type="ORF">Ctob_016130</name>
</gene>
<feature type="coiled-coil region" evidence="4">
    <location>
        <begin position="377"/>
        <end position="460"/>
    </location>
</feature>
<keyword evidence="1" id="KW-0479">Metal-binding</keyword>
<evidence type="ECO:0000256" key="5">
    <source>
        <dbReference type="SAM" id="MobiDB-lite"/>
    </source>
</evidence>
<reference evidence="8" key="1">
    <citation type="journal article" date="2015" name="PLoS Genet.">
        <title>Genome Sequence and Transcriptome Analyses of Chrysochromulina tobin: Metabolic Tools for Enhanced Algal Fitness in the Prominent Order Prymnesiales (Haptophyceae).</title>
        <authorList>
            <person name="Hovde B.T."/>
            <person name="Deodato C.R."/>
            <person name="Hunsperger H.M."/>
            <person name="Ryken S.A."/>
            <person name="Yost W."/>
            <person name="Jha R.K."/>
            <person name="Patterson J."/>
            <person name="Monnat R.J. Jr."/>
            <person name="Barlow S.B."/>
            <person name="Starkenburg S.R."/>
            <person name="Cattolico R.A."/>
        </authorList>
    </citation>
    <scope>NUCLEOTIDE SEQUENCE</scope>
    <source>
        <strain evidence="8">CCMP291</strain>
    </source>
</reference>
<keyword evidence="8" id="KW-1185">Reference proteome</keyword>
<dbReference type="PANTHER" id="PTHR34524:SF6">
    <property type="entry name" value="CALCYPHOSINE LIKE"/>
    <property type="match status" value="1"/>
</dbReference>
<dbReference type="Proteomes" id="UP000037460">
    <property type="component" value="Unassembled WGS sequence"/>
</dbReference>
<name>A0A0M0LQY2_9EUKA</name>
<comment type="caution">
    <text evidence="7">The sequence shown here is derived from an EMBL/GenBank/DDBJ whole genome shotgun (WGS) entry which is preliminary data.</text>
</comment>
<feature type="compositionally biased region" description="Gly residues" evidence="5">
    <location>
        <begin position="260"/>
        <end position="280"/>
    </location>
</feature>
<proteinExistence type="predicted"/>
<evidence type="ECO:0000313" key="8">
    <source>
        <dbReference type="Proteomes" id="UP000037460"/>
    </source>
</evidence>
<protein>
    <submittedName>
        <fullName evidence="7">Neuronal calcium sensor 1</fullName>
    </submittedName>
</protein>
<sequence length="723" mass="79139">MGQGGSVNRGVGKALAEERVRAEIAVKLHLAIGDRQNHRAVLEAAFRASDADGSGEIDFNEFCSTAAALNIGVSEEELYYAFKKFDRDGGGTIDYHEVVDFMCPVIKSHAEAQKAAHVEHLMRLAENREALEVADDTEDGVQQAVRRVAEVVFNKEINIRSAFKTWDRDGSGKLDVSEFVSAMNSLGFSMDLADARHVFKAFDVDGDGKLACWEFVRTLGAFEAELNGDQGPVLGHNTGRGGGGDSPDGRKLPGPPADVIGGGPNRLTSRGGGGGGGGGVSSATAKRMQDKSRQQMETARQQAEREAAEARAAAAEARRREQEAMAMIARQQEALARQQAALEAHGAERSAHLAAQQQAAREEEMRRRQMLADTQRKAELQRRAEAEAAAREAALAERKRFEGMSRQAQALAAQAQAQADALAEQVEAERLEKERMAAELQELKNQQREHEEAMKGARVNLSASGLTQFPQSTSETEIFEKGVYAWTAGNLPDSLSDAEIIDAIKKRLKYVHATPEQALAACVREPRLATQPEAYASHGVDTAVFQAFAAQLLYHLSDVRTAKLLSAISGALPIISVPRFLMLFGGGDGRGAQLVKPNPVLGRSVERLSDREKKLLTRLREFLFEQHSQMKKMYERCDPDGNGYVSIEEFMNAMQRAGVAVNGNGFRGLDRQRDNTITEDEAANILAYFDKDKDGFLQYHEFMTMLQATKTSVLTQVMSKHEC</sequence>
<keyword evidence="2" id="KW-0677">Repeat</keyword>
<evidence type="ECO:0000256" key="1">
    <source>
        <dbReference type="ARBA" id="ARBA00022723"/>
    </source>
</evidence>
<keyword evidence="4" id="KW-0175">Coiled coil</keyword>
<feature type="domain" description="EF-hand" evidence="6">
    <location>
        <begin position="37"/>
        <end position="72"/>
    </location>
</feature>
<dbReference type="AlphaFoldDB" id="A0A0M0LQY2"/>
<dbReference type="SUPFAM" id="SSF47473">
    <property type="entry name" value="EF-hand"/>
    <property type="match status" value="2"/>
</dbReference>
<feature type="domain" description="EF-hand" evidence="6">
    <location>
        <begin position="625"/>
        <end position="660"/>
    </location>
</feature>
<feature type="domain" description="EF-hand" evidence="6">
    <location>
        <begin position="190"/>
        <end position="225"/>
    </location>
</feature>
<feature type="region of interest" description="Disordered" evidence="5">
    <location>
        <begin position="227"/>
        <end position="318"/>
    </location>
</feature>
<dbReference type="InterPro" id="IPR051581">
    <property type="entry name" value="Ca-bind"/>
</dbReference>
<dbReference type="GO" id="GO:0005509">
    <property type="term" value="F:calcium ion binding"/>
    <property type="evidence" value="ECO:0007669"/>
    <property type="project" value="InterPro"/>
</dbReference>
<keyword evidence="3" id="KW-0106">Calcium</keyword>
<organism evidence="7 8">
    <name type="scientific">Chrysochromulina tobinii</name>
    <dbReference type="NCBI Taxonomy" id="1460289"/>
    <lineage>
        <taxon>Eukaryota</taxon>
        <taxon>Haptista</taxon>
        <taxon>Haptophyta</taxon>
        <taxon>Prymnesiophyceae</taxon>
        <taxon>Prymnesiales</taxon>
        <taxon>Chrysochromulinaceae</taxon>
        <taxon>Chrysochromulina</taxon>
    </lineage>
</organism>
<dbReference type="PROSITE" id="PS00018">
    <property type="entry name" value="EF_HAND_1"/>
    <property type="match status" value="6"/>
</dbReference>
<feature type="domain" description="EF-hand" evidence="6">
    <location>
        <begin position="73"/>
        <end position="108"/>
    </location>
</feature>
<dbReference type="Gene3D" id="1.10.238.10">
    <property type="entry name" value="EF-hand"/>
    <property type="match status" value="3"/>
</dbReference>
<evidence type="ECO:0000259" key="6">
    <source>
        <dbReference type="PROSITE" id="PS50222"/>
    </source>
</evidence>
<accession>A0A0M0LQY2</accession>